<name>A0ABT9IX75_9BACL</name>
<evidence type="ECO:0008006" key="3">
    <source>
        <dbReference type="Google" id="ProtNLM"/>
    </source>
</evidence>
<dbReference type="Proteomes" id="UP001231941">
    <property type="component" value="Unassembled WGS sequence"/>
</dbReference>
<gene>
    <name evidence="1" type="ORF">Q5Y73_07505</name>
</gene>
<evidence type="ECO:0000313" key="1">
    <source>
        <dbReference type="EMBL" id="MDP5273946.1"/>
    </source>
</evidence>
<comment type="caution">
    <text evidence="1">The sequence shown here is derived from an EMBL/GenBank/DDBJ whole genome shotgun (WGS) entry which is preliminary data.</text>
</comment>
<protein>
    <recommendedName>
        <fullName evidence="3">Lipocalin-like domain-containing protein</fullName>
    </recommendedName>
</protein>
<reference evidence="1 2" key="1">
    <citation type="submission" date="2023-08" db="EMBL/GenBank/DDBJ databases">
        <authorList>
            <person name="Park J.-S."/>
        </authorList>
    </citation>
    <scope>NUCLEOTIDE SEQUENCE [LARGE SCALE GENOMIC DNA]</scope>
    <source>
        <strain evidence="1 2">2205SS18-9</strain>
    </source>
</reference>
<sequence>MLKDKLIGSWSVDQMYSPGAQSDDWIVFLNNGIGWFQSCNWGSCCTETFKWSIVNNDLLEINFDKFYGYEDEIEKIESTFKSKIEINKEMTPSGNNVEVITFDEAFYDSKKYGLETKDVSIDRLNYKLKKYEGAEFFEPRYFKIHKDEQVYYRRRESVIGKIPDSYRENPILITQLMIQNLREHFENEYEIKEIDKEEYELNKEKHLE</sequence>
<keyword evidence="2" id="KW-1185">Reference proteome</keyword>
<proteinExistence type="predicted"/>
<dbReference type="EMBL" id="JAVAMP010000002">
    <property type="protein sequence ID" value="MDP5273946.1"/>
    <property type="molecule type" value="Genomic_DNA"/>
</dbReference>
<dbReference type="RefSeq" id="WP_305991240.1">
    <property type="nucleotide sequence ID" value="NZ_JAVAMP010000002.1"/>
</dbReference>
<evidence type="ECO:0000313" key="2">
    <source>
        <dbReference type="Proteomes" id="UP001231941"/>
    </source>
</evidence>
<accession>A0ABT9IX75</accession>
<organism evidence="1 2">
    <name type="scientific">Chengkuizengella axinellae</name>
    <dbReference type="NCBI Taxonomy" id="3064388"/>
    <lineage>
        <taxon>Bacteria</taxon>
        <taxon>Bacillati</taxon>
        <taxon>Bacillota</taxon>
        <taxon>Bacilli</taxon>
        <taxon>Bacillales</taxon>
        <taxon>Paenibacillaceae</taxon>
        <taxon>Chengkuizengella</taxon>
    </lineage>
</organism>